<gene>
    <name evidence="1" type="primary">Nfu_g_1_003126</name>
</gene>
<protein>
    <submittedName>
        <fullName evidence="1">Uncharacterized protein</fullName>
    </submittedName>
</protein>
<name>A0A1A8N928_9TELE</name>
<sequence>VVCFRRGRLQLQLICNQRVWLQKKDGEHSSTPDDYYSLILERFWTCVTSLDYVFGFLRLLRITHLCPIGFPDAALTVLHSSRPARSPALLAPSPGHPTWIHPGTQPTLPHSYAPLLPTLRSHCAPVLDL</sequence>
<proteinExistence type="predicted"/>
<feature type="non-terminal residue" evidence="1">
    <location>
        <position position="129"/>
    </location>
</feature>
<evidence type="ECO:0000313" key="1">
    <source>
        <dbReference type="EMBL" id="SBR65347.1"/>
    </source>
</evidence>
<accession>A0A1A8N928</accession>
<dbReference type="EMBL" id="HAEH01000672">
    <property type="protein sequence ID" value="SBR65347.1"/>
    <property type="molecule type" value="Transcribed_RNA"/>
</dbReference>
<organism evidence="1">
    <name type="scientific">Nothobranchius rachovii</name>
    <name type="common">bluefin notho</name>
    <dbReference type="NCBI Taxonomy" id="451742"/>
    <lineage>
        <taxon>Eukaryota</taxon>
        <taxon>Metazoa</taxon>
        <taxon>Chordata</taxon>
        <taxon>Craniata</taxon>
        <taxon>Vertebrata</taxon>
        <taxon>Euteleostomi</taxon>
        <taxon>Actinopterygii</taxon>
        <taxon>Neopterygii</taxon>
        <taxon>Teleostei</taxon>
        <taxon>Neoteleostei</taxon>
        <taxon>Acanthomorphata</taxon>
        <taxon>Ovalentaria</taxon>
        <taxon>Atherinomorphae</taxon>
        <taxon>Cyprinodontiformes</taxon>
        <taxon>Nothobranchiidae</taxon>
        <taxon>Nothobranchius</taxon>
    </lineage>
</organism>
<feature type="non-terminal residue" evidence="1">
    <location>
        <position position="1"/>
    </location>
</feature>
<dbReference type="AlphaFoldDB" id="A0A1A8N928"/>
<reference evidence="1" key="1">
    <citation type="submission" date="2016-05" db="EMBL/GenBank/DDBJ databases">
        <authorList>
            <person name="Lavstsen T."/>
            <person name="Jespersen J.S."/>
        </authorList>
    </citation>
    <scope>NUCLEOTIDE SEQUENCE</scope>
    <source>
        <tissue evidence="1">Brain</tissue>
    </source>
</reference>
<reference evidence="1" key="2">
    <citation type="submission" date="2016-06" db="EMBL/GenBank/DDBJ databases">
        <title>The genome of a short-lived fish provides insights into sex chromosome evolution and the genetic control of aging.</title>
        <authorList>
            <person name="Reichwald K."/>
            <person name="Felder M."/>
            <person name="Petzold A."/>
            <person name="Koch P."/>
            <person name="Groth M."/>
            <person name="Platzer M."/>
        </authorList>
    </citation>
    <scope>NUCLEOTIDE SEQUENCE</scope>
    <source>
        <tissue evidence="1">Brain</tissue>
    </source>
</reference>